<evidence type="ECO:0000313" key="1">
    <source>
        <dbReference type="EMBL" id="PPQ93502.1"/>
    </source>
</evidence>
<reference evidence="1 2" key="1">
    <citation type="journal article" date="2018" name="Evol. Lett.">
        <title>Horizontal gene cluster transfer increased hallucinogenic mushroom diversity.</title>
        <authorList>
            <person name="Reynolds H.T."/>
            <person name="Vijayakumar V."/>
            <person name="Gluck-Thaler E."/>
            <person name="Korotkin H.B."/>
            <person name="Matheny P.B."/>
            <person name="Slot J.C."/>
        </authorList>
    </citation>
    <scope>NUCLEOTIDE SEQUENCE [LARGE SCALE GENOMIC DNA]</scope>
    <source>
        <strain evidence="1 2">2631</strain>
    </source>
</reference>
<accession>A0A409XRR0</accession>
<evidence type="ECO:0000313" key="2">
    <source>
        <dbReference type="Proteomes" id="UP000283269"/>
    </source>
</evidence>
<name>A0A409XRR0_PSICY</name>
<organism evidence="1 2">
    <name type="scientific">Psilocybe cyanescens</name>
    <dbReference type="NCBI Taxonomy" id="93625"/>
    <lineage>
        <taxon>Eukaryota</taxon>
        <taxon>Fungi</taxon>
        <taxon>Dikarya</taxon>
        <taxon>Basidiomycota</taxon>
        <taxon>Agaricomycotina</taxon>
        <taxon>Agaricomycetes</taxon>
        <taxon>Agaricomycetidae</taxon>
        <taxon>Agaricales</taxon>
        <taxon>Agaricineae</taxon>
        <taxon>Strophariaceae</taxon>
        <taxon>Psilocybe</taxon>
    </lineage>
</organism>
<dbReference type="Proteomes" id="UP000283269">
    <property type="component" value="Unassembled WGS sequence"/>
</dbReference>
<dbReference type="STRING" id="93625.A0A409XRR0"/>
<protein>
    <recommendedName>
        <fullName evidence="3">Endonuclease/exonuclease/phosphatase domain-containing protein</fullName>
    </recommendedName>
</protein>
<dbReference type="OrthoDB" id="2840473at2759"/>
<dbReference type="AlphaFoldDB" id="A0A409XRR0"/>
<proteinExistence type="predicted"/>
<gene>
    <name evidence="1" type="ORF">CVT25_005243</name>
</gene>
<dbReference type="Gene3D" id="3.60.10.10">
    <property type="entry name" value="Endonuclease/exonuclease/phosphatase"/>
    <property type="match status" value="1"/>
</dbReference>
<dbReference type="EMBL" id="NHYD01000726">
    <property type="protein sequence ID" value="PPQ93502.1"/>
    <property type="molecule type" value="Genomic_DNA"/>
</dbReference>
<evidence type="ECO:0008006" key="3">
    <source>
        <dbReference type="Google" id="ProtNLM"/>
    </source>
</evidence>
<comment type="caution">
    <text evidence="1">The sequence shown here is derived from an EMBL/GenBank/DDBJ whole genome shotgun (WGS) entry which is preliminary data.</text>
</comment>
<dbReference type="InterPro" id="IPR036691">
    <property type="entry name" value="Endo/exonu/phosph_ase_sf"/>
</dbReference>
<sequence length="94" mass="10908">MDHQEEQPATPQLRILQINLNKSEVAHKELLNDGLSTKYDLILIQEPHITYYGHIITNNYFRQVYPPGRHTLNKTVQSGIWVNKRLDTAGRNCP</sequence>
<dbReference type="SUPFAM" id="SSF56219">
    <property type="entry name" value="DNase I-like"/>
    <property type="match status" value="1"/>
</dbReference>
<keyword evidence="2" id="KW-1185">Reference proteome</keyword>
<dbReference type="InParanoid" id="A0A409XRR0"/>